<dbReference type="Pfam" id="PF06439">
    <property type="entry name" value="3keto-disac_hyd"/>
    <property type="match status" value="1"/>
</dbReference>
<proteinExistence type="predicted"/>
<dbReference type="GO" id="GO:0016787">
    <property type="term" value="F:hydrolase activity"/>
    <property type="evidence" value="ECO:0007669"/>
    <property type="project" value="InterPro"/>
</dbReference>
<dbReference type="InterPro" id="IPR010496">
    <property type="entry name" value="AL/BT2_dom"/>
</dbReference>
<evidence type="ECO:0000313" key="2">
    <source>
        <dbReference type="EMBL" id="VAX38087.1"/>
    </source>
</evidence>
<reference evidence="2" key="1">
    <citation type="submission" date="2018-06" db="EMBL/GenBank/DDBJ databases">
        <authorList>
            <person name="Zhirakovskaya E."/>
        </authorList>
    </citation>
    <scope>NUCLEOTIDE SEQUENCE</scope>
</reference>
<dbReference type="EMBL" id="UOGL01000164">
    <property type="protein sequence ID" value="VAX38087.1"/>
    <property type="molecule type" value="Genomic_DNA"/>
</dbReference>
<organism evidence="2">
    <name type="scientific">hydrothermal vent metagenome</name>
    <dbReference type="NCBI Taxonomy" id="652676"/>
    <lineage>
        <taxon>unclassified sequences</taxon>
        <taxon>metagenomes</taxon>
        <taxon>ecological metagenomes</taxon>
    </lineage>
</organism>
<dbReference type="AlphaFoldDB" id="A0A3B1E5E2"/>
<evidence type="ECO:0000259" key="1">
    <source>
        <dbReference type="Pfam" id="PF06439"/>
    </source>
</evidence>
<name>A0A3B1E5E2_9ZZZZ</name>
<feature type="domain" description="3-keto-alpha-glucoside-1,2-lyase/3-keto-2-hydroxy-glucal hydratase" evidence="1">
    <location>
        <begin position="53"/>
        <end position="245"/>
    </location>
</feature>
<protein>
    <recommendedName>
        <fullName evidence="1">3-keto-alpha-glucoside-1,2-lyase/3-keto-2-hydroxy-glucal hydratase domain-containing protein</fullName>
    </recommendedName>
</protein>
<sequence>MKTQKNRFAFLLAFLLLLSFSAIKPTHCPAQGAAFQTLKRAQALADGQKTNGKWVNLFDGKTLNGWTKRGGKADYKVENGTIVGTTIEGSSNTFLCTKDYSDFELQFDVLCDVKLNSGCQIRSHVYKKETPHPTKPKRKFRKGHVYGYQCEIAHNGTAGNFWDEARRTRWLAKIDAKAKKAYKNNQWNHYRIVAKGDHIQSWVNDIKIADFHDKTDASGFIGLQVHAIKKGTGPYSVRWKNVKIKELK</sequence>
<accession>A0A3B1E5E2</accession>
<gene>
    <name evidence="2" type="ORF">MNBD_PLANCTO02-1929</name>
</gene>
<dbReference type="Gene3D" id="2.60.120.560">
    <property type="entry name" value="Exo-inulinase, domain 1"/>
    <property type="match status" value="1"/>
</dbReference>